<dbReference type="eggNOG" id="COG0747">
    <property type="taxonomic scope" value="Bacteria"/>
</dbReference>
<evidence type="ECO:0000313" key="3">
    <source>
        <dbReference type="EMBL" id="GAE36103.1"/>
    </source>
</evidence>
<feature type="chain" id="PRO_5004848981" evidence="1">
    <location>
        <begin position="28"/>
        <end position="510"/>
    </location>
</feature>
<proteinExistence type="predicted"/>
<reference evidence="3 4" key="1">
    <citation type="journal article" date="2014" name="Genome Announc.">
        <title>Draft Genome Sequences of Three Alkaliphilic Bacillus Strains, Bacillus wakoensis JCM 9140T, Bacillus akibai JCM 9157T, and Bacillus hemicellulosilyticus JCM 9152T.</title>
        <authorList>
            <person name="Yuki M."/>
            <person name="Oshima K."/>
            <person name="Suda W."/>
            <person name="Oshida Y."/>
            <person name="Kitamura K."/>
            <person name="Iida T."/>
            <person name="Hattori M."/>
            <person name="Ohkuma M."/>
        </authorList>
    </citation>
    <scope>NUCLEOTIDE SEQUENCE [LARGE SCALE GENOMIC DNA]</scope>
    <source>
        <strain evidence="3 4">JCM 9157</strain>
    </source>
</reference>
<dbReference type="GO" id="GO:0042597">
    <property type="term" value="C:periplasmic space"/>
    <property type="evidence" value="ECO:0007669"/>
    <property type="project" value="UniProtKB-ARBA"/>
</dbReference>
<keyword evidence="1" id="KW-0732">Signal</keyword>
<feature type="domain" description="Solute-binding protein family 5" evidence="2">
    <location>
        <begin position="78"/>
        <end position="431"/>
    </location>
</feature>
<evidence type="ECO:0000259" key="2">
    <source>
        <dbReference type="Pfam" id="PF00496"/>
    </source>
</evidence>
<dbReference type="RefSeq" id="WP_035665815.1">
    <property type="nucleotide sequence ID" value="NZ_BAUV01000028.1"/>
</dbReference>
<dbReference type="PANTHER" id="PTHR30290">
    <property type="entry name" value="PERIPLASMIC BINDING COMPONENT OF ABC TRANSPORTER"/>
    <property type="match status" value="1"/>
</dbReference>
<feature type="signal peptide" evidence="1">
    <location>
        <begin position="1"/>
        <end position="27"/>
    </location>
</feature>
<dbReference type="STRING" id="1236973.JCM9157_3249"/>
<gene>
    <name evidence="3" type="ORF">JCM9157_3249</name>
</gene>
<dbReference type="Pfam" id="PF00496">
    <property type="entry name" value="SBP_bac_5"/>
    <property type="match status" value="1"/>
</dbReference>
<dbReference type="Proteomes" id="UP000018896">
    <property type="component" value="Unassembled WGS sequence"/>
</dbReference>
<evidence type="ECO:0000256" key="1">
    <source>
        <dbReference type="SAM" id="SignalP"/>
    </source>
</evidence>
<keyword evidence="4" id="KW-1185">Reference proteome</keyword>
<dbReference type="Gene3D" id="3.40.190.10">
    <property type="entry name" value="Periplasmic binding protein-like II"/>
    <property type="match status" value="1"/>
</dbReference>
<dbReference type="PIRSF" id="PIRSF002741">
    <property type="entry name" value="MppA"/>
    <property type="match status" value="1"/>
</dbReference>
<dbReference type="OrthoDB" id="9796817at2"/>
<dbReference type="GO" id="GO:0015833">
    <property type="term" value="P:peptide transport"/>
    <property type="evidence" value="ECO:0007669"/>
    <property type="project" value="TreeGrafter"/>
</dbReference>
<dbReference type="InterPro" id="IPR039424">
    <property type="entry name" value="SBP_5"/>
</dbReference>
<evidence type="ECO:0000313" key="4">
    <source>
        <dbReference type="Proteomes" id="UP000018896"/>
    </source>
</evidence>
<accession>W4QWT2</accession>
<sequence>MKKTQKNFLVMFLISLFLLTACGISDASHQEGAKETLTVAFPWSPPGLDPHQSGRNSWDVMRSGAGETLIKLDDMLQPVSWLAKSWEQEDENTWLFTIQENVLFHNATKLDAEAVKISLERSIELNPRANDLLLIDTIEVLDEHKLKMTTVQSNSALISHLADPSFIIVDVKTIDDKDAYPALTGAFSFKSFIKDESLTVERFDNYWGEKALLTEVTFNFISDGNTRLMSLQSGDADIAIDIPVDGISLIEQSSQLEIVTAPSLRTHLVLYNMNSPLLEKVEYRKMIDQAIPRTDMVDSIMNGYGTVANSAFSDVLPFGKIADPASIQSVETIMIQNDWEKNEQGIWEKEDRIFEVTMLTFPQRPELSVMAEIIQAELAQEGIKVNIRQVESIDDALAQEDWDLSMYSMLTAHTGDPQYFLNIFYRENSSSNVSNYISKSLEGVIDQLNRTSDPDERIELAFEAQTIIQDDVPQSFVVHPETIFGINKNVDEFSAHPIEYYYIHPKITIK</sequence>
<dbReference type="PROSITE" id="PS51257">
    <property type="entry name" value="PROKAR_LIPOPROTEIN"/>
    <property type="match status" value="1"/>
</dbReference>
<protein>
    <submittedName>
        <fullName evidence="3">Oligopeptide ABC transporter</fullName>
    </submittedName>
</protein>
<dbReference type="AlphaFoldDB" id="W4QWT2"/>
<dbReference type="GO" id="GO:1904680">
    <property type="term" value="F:peptide transmembrane transporter activity"/>
    <property type="evidence" value="ECO:0007669"/>
    <property type="project" value="TreeGrafter"/>
</dbReference>
<dbReference type="InterPro" id="IPR030678">
    <property type="entry name" value="Peptide/Ni-bd"/>
</dbReference>
<dbReference type="GO" id="GO:0043190">
    <property type="term" value="C:ATP-binding cassette (ABC) transporter complex"/>
    <property type="evidence" value="ECO:0007669"/>
    <property type="project" value="InterPro"/>
</dbReference>
<dbReference type="EMBL" id="BAUV01000028">
    <property type="protein sequence ID" value="GAE36103.1"/>
    <property type="molecule type" value="Genomic_DNA"/>
</dbReference>
<comment type="caution">
    <text evidence="3">The sequence shown here is derived from an EMBL/GenBank/DDBJ whole genome shotgun (WGS) entry which is preliminary data.</text>
</comment>
<dbReference type="CDD" id="cd08490">
    <property type="entry name" value="PBP2_NikA_DppA_OppA_like_3"/>
    <property type="match status" value="1"/>
</dbReference>
<dbReference type="SUPFAM" id="SSF53850">
    <property type="entry name" value="Periplasmic binding protein-like II"/>
    <property type="match status" value="1"/>
</dbReference>
<dbReference type="PANTHER" id="PTHR30290:SF81">
    <property type="entry name" value="OLIGOPEPTIDE-BINDING PROTEIN OPPA"/>
    <property type="match status" value="1"/>
</dbReference>
<dbReference type="InterPro" id="IPR000914">
    <property type="entry name" value="SBP_5_dom"/>
</dbReference>
<name>W4QWT2_HALA3</name>
<dbReference type="Gene3D" id="3.10.105.10">
    <property type="entry name" value="Dipeptide-binding Protein, Domain 3"/>
    <property type="match status" value="1"/>
</dbReference>
<organism evidence="3 4">
    <name type="scientific">Halalkalibacter akibai (strain ATCC 43226 / DSM 21942 / CIP 109018 / JCM 9157 / 1139)</name>
    <name type="common">Bacillus akibai</name>
    <dbReference type="NCBI Taxonomy" id="1236973"/>
    <lineage>
        <taxon>Bacteria</taxon>
        <taxon>Bacillati</taxon>
        <taxon>Bacillota</taxon>
        <taxon>Bacilli</taxon>
        <taxon>Bacillales</taxon>
        <taxon>Bacillaceae</taxon>
        <taxon>Halalkalibacter</taxon>
    </lineage>
</organism>